<reference evidence="2 3" key="1">
    <citation type="submission" date="2017-09" db="EMBL/GenBank/DDBJ databases">
        <title>Depth-based differentiation of microbial function through sediment-hosted aquifers and enrichment of novel symbionts in the deep terrestrial subsurface.</title>
        <authorList>
            <person name="Probst A.J."/>
            <person name="Ladd B."/>
            <person name="Jarett J.K."/>
            <person name="Geller-Mcgrath D.E."/>
            <person name="Sieber C.M."/>
            <person name="Emerson J.B."/>
            <person name="Anantharaman K."/>
            <person name="Thomas B.C."/>
            <person name="Malmstrom R."/>
            <person name="Stieglmeier M."/>
            <person name="Klingl A."/>
            <person name="Woyke T."/>
            <person name="Ryan C.M."/>
            <person name="Banfield J.F."/>
        </authorList>
    </citation>
    <scope>NUCLEOTIDE SEQUENCE [LARGE SCALE GENOMIC DNA]</scope>
    <source>
        <strain evidence="2">CG22_combo_CG10-13_8_21_14_all_36_13</strain>
    </source>
</reference>
<accession>A0A2H0DYU8</accession>
<dbReference type="GO" id="GO:0015969">
    <property type="term" value="P:guanosine tetraphosphate metabolic process"/>
    <property type="evidence" value="ECO:0007669"/>
    <property type="project" value="InterPro"/>
</dbReference>
<dbReference type="Proteomes" id="UP000231143">
    <property type="component" value="Unassembled WGS sequence"/>
</dbReference>
<gene>
    <name evidence="2" type="ORF">COW81_00745</name>
</gene>
<evidence type="ECO:0000313" key="2">
    <source>
        <dbReference type="EMBL" id="PIP87354.1"/>
    </source>
</evidence>
<evidence type="ECO:0000313" key="3">
    <source>
        <dbReference type="Proteomes" id="UP000231143"/>
    </source>
</evidence>
<proteinExistence type="predicted"/>
<feature type="domain" description="RelA/SpoT" evidence="1">
    <location>
        <begin position="40"/>
        <end position="152"/>
    </location>
</feature>
<dbReference type="InterPro" id="IPR007685">
    <property type="entry name" value="RelA_SpoT"/>
</dbReference>
<organism evidence="2 3">
    <name type="scientific">Candidatus Campbellbacteria bacterium CG22_combo_CG10-13_8_21_14_all_36_13</name>
    <dbReference type="NCBI Taxonomy" id="1974529"/>
    <lineage>
        <taxon>Bacteria</taxon>
        <taxon>Candidatus Campbelliibacteriota</taxon>
    </lineage>
</organism>
<dbReference type="AlphaFoldDB" id="A0A2H0DYU8"/>
<dbReference type="CDD" id="cd05399">
    <property type="entry name" value="NT_Rel-Spo_like"/>
    <property type="match status" value="1"/>
</dbReference>
<dbReference type="InterPro" id="IPR043519">
    <property type="entry name" value="NT_sf"/>
</dbReference>
<sequence length="152" mass="17498">MRNEVAISLYIARIGCTLDSIVQIVSSVLCIKFDDIHIDSRVKDQESLTKKMLLKGVHDIFSIRDIYALRILLNSVEEVYLVSEILLGLFDRAYIANDFVAHPKSTVNGQVFRCIRIIAYINDVPFELQITTKDFHTMNESSHVIYKKERYG</sequence>
<dbReference type="Gene3D" id="3.30.460.10">
    <property type="entry name" value="Beta Polymerase, domain 2"/>
    <property type="match status" value="1"/>
</dbReference>
<comment type="caution">
    <text evidence="2">The sequence shown here is derived from an EMBL/GenBank/DDBJ whole genome shotgun (WGS) entry which is preliminary data.</text>
</comment>
<name>A0A2H0DYU8_9BACT</name>
<evidence type="ECO:0000259" key="1">
    <source>
        <dbReference type="SMART" id="SM00954"/>
    </source>
</evidence>
<dbReference type="Pfam" id="PF04607">
    <property type="entry name" value="RelA_SpoT"/>
    <property type="match status" value="1"/>
</dbReference>
<dbReference type="EMBL" id="PCTT01000009">
    <property type="protein sequence ID" value="PIP87354.1"/>
    <property type="molecule type" value="Genomic_DNA"/>
</dbReference>
<dbReference type="SUPFAM" id="SSF81301">
    <property type="entry name" value="Nucleotidyltransferase"/>
    <property type="match status" value="1"/>
</dbReference>
<dbReference type="SMART" id="SM00954">
    <property type="entry name" value="RelA_SpoT"/>
    <property type="match status" value="1"/>
</dbReference>
<protein>
    <recommendedName>
        <fullName evidence="1">RelA/SpoT domain-containing protein</fullName>
    </recommendedName>
</protein>